<proteinExistence type="predicted"/>
<dbReference type="AlphaFoldDB" id="A0AAD7HFV4"/>
<feature type="chain" id="PRO_5042077016" evidence="2">
    <location>
        <begin position="23"/>
        <end position="126"/>
    </location>
</feature>
<protein>
    <submittedName>
        <fullName evidence="3">Uncharacterized protein</fullName>
    </submittedName>
</protein>
<evidence type="ECO:0000313" key="3">
    <source>
        <dbReference type="EMBL" id="KAJ7719829.1"/>
    </source>
</evidence>
<accession>A0AAD7HFV4</accession>
<dbReference type="Proteomes" id="UP001215598">
    <property type="component" value="Unassembled WGS sequence"/>
</dbReference>
<reference evidence="3" key="1">
    <citation type="submission" date="2023-03" db="EMBL/GenBank/DDBJ databases">
        <title>Massive genome expansion in bonnet fungi (Mycena s.s.) driven by repeated elements and novel gene families across ecological guilds.</title>
        <authorList>
            <consortium name="Lawrence Berkeley National Laboratory"/>
            <person name="Harder C.B."/>
            <person name="Miyauchi S."/>
            <person name="Viragh M."/>
            <person name="Kuo A."/>
            <person name="Thoen E."/>
            <person name="Andreopoulos B."/>
            <person name="Lu D."/>
            <person name="Skrede I."/>
            <person name="Drula E."/>
            <person name="Henrissat B."/>
            <person name="Morin E."/>
            <person name="Kohler A."/>
            <person name="Barry K."/>
            <person name="LaButti K."/>
            <person name="Morin E."/>
            <person name="Salamov A."/>
            <person name="Lipzen A."/>
            <person name="Mereny Z."/>
            <person name="Hegedus B."/>
            <person name="Baldrian P."/>
            <person name="Stursova M."/>
            <person name="Weitz H."/>
            <person name="Taylor A."/>
            <person name="Grigoriev I.V."/>
            <person name="Nagy L.G."/>
            <person name="Martin F."/>
            <person name="Kauserud H."/>
        </authorList>
    </citation>
    <scope>NUCLEOTIDE SEQUENCE</scope>
    <source>
        <strain evidence="3">CBHHK182m</strain>
    </source>
</reference>
<name>A0AAD7HFV4_9AGAR</name>
<organism evidence="3 4">
    <name type="scientific">Mycena metata</name>
    <dbReference type="NCBI Taxonomy" id="1033252"/>
    <lineage>
        <taxon>Eukaryota</taxon>
        <taxon>Fungi</taxon>
        <taxon>Dikarya</taxon>
        <taxon>Basidiomycota</taxon>
        <taxon>Agaricomycotina</taxon>
        <taxon>Agaricomycetes</taxon>
        <taxon>Agaricomycetidae</taxon>
        <taxon>Agaricales</taxon>
        <taxon>Marasmiineae</taxon>
        <taxon>Mycenaceae</taxon>
        <taxon>Mycena</taxon>
    </lineage>
</organism>
<feature type="non-terminal residue" evidence="3">
    <location>
        <position position="1"/>
    </location>
</feature>
<feature type="compositionally biased region" description="Polar residues" evidence="1">
    <location>
        <begin position="68"/>
        <end position="77"/>
    </location>
</feature>
<sequence length="126" mass="13680">FVATNALPLLSLFPHLLGLCWPSSVVHPSLLSEIPQAAAPNFKHTFYLPSFRQDPQNSPLKFSHSRAPPSTQRSSPFKSLPGLGTHCFQFSLSVSPSSSRPSPSSSRLPAISSRYSNFLSSPITKS</sequence>
<evidence type="ECO:0000256" key="1">
    <source>
        <dbReference type="SAM" id="MobiDB-lite"/>
    </source>
</evidence>
<keyword evidence="4" id="KW-1185">Reference proteome</keyword>
<gene>
    <name evidence="3" type="ORF">B0H16DRAFT_1605737</name>
</gene>
<comment type="caution">
    <text evidence="3">The sequence shown here is derived from an EMBL/GenBank/DDBJ whole genome shotgun (WGS) entry which is preliminary data.</text>
</comment>
<feature type="signal peptide" evidence="2">
    <location>
        <begin position="1"/>
        <end position="22"/>
    </location>
</feature>
<evidence type="ECO:0000256" key="2">
    <source>
        <dbReference type="SAM" id="SignalP"/>
    </source>
</evidence>
<evidence type="ECO:0000313" key="4">
    <source>
        <dbReference type="Proteomes" id="UP001215598"/>
    </source>
</evidence>
<feature type="region of interest" description="Disordered" evidence="1">
    <location>
        <begin position="55"/>
        <end position="82"/>
    </location>
</feature>
<keyword evidence="2" id="KW-0732">Signal</keyword>
<dbReference type="EMBL" id="JARKIB010000247">
    <property type="protein sequence ID" value="KAJ7719829.1"/>
    <property type="molecule type" value="Genomic_DNA"/>
</dbReference>